<dbReference type="Gene3D" id="3.90.215.10">
    <property type="entry name" value="Gamma Fibrinogen, chain A, domain 1"/>
    <property type="match status" value="1"/>
</dbReference>
<keyword evidence="4" id="KW-1185">Reference proteome</keyword>
<name>A0A6J8A6W0_MYTCO</name>
<evidence type="ECO:0000313" key="4">
    <source>
        <dbReference type="Proteomes" id="UP000507470"/>
    </source>
</evidence>
<sequence>MMLSLIFCIGLGYGSVISANPETAIEMPLISNDDVPLVAKLDTKNLNKAIKTYINKTMDKVVMEKFSELKLDILSKIKTEKYPRDCEDVRESNSGIYQIYPSDIRGFETYCDMKTAGGGWLVFQKRQDGSVDFFRNWTDYKNGFGDLTGEFWLGNSRIHEITTKDEYELYILMEDLEGEQRYARYKTFYIGDIQSKFTLDVGNFSGNAEDNSGRDTP</sequence>
<dbReference type="AlphaFoldDB" id="A0A6J8A6W0"/>
<dbReference type="NCBIfam" id="NF040941">
    <property type="entry name" value="GGGWT_bact"/>
    <property type="match status" value="1"/>
</dbReference>
<dbReference type="GO" id="GO:0005615">
    <property type="term" value="C:extracellular space"/>
    <property type="evidence" value="ECO:0007669"/>
    <property type="project" value="TreeGrafter"/>
</dbReference>
<dbReference type="SUPFAM" id="SSF56496">
    <property type="entry name" value="Fibrinogen C-terminal domain-like"/>
    <property type="match status" value="1"/>
</dbReference>
<dbReference type="InterPro" id="IPR002181">
    <property type="entry name" value="Fibrinogen_a/b/g_C_dom"/>
</dbReference>
<protein>
    <recommendedName>
        <fullName evidence="2">Fibrinogen C-terminal domain-containing protein</fullName>
    </recommendedName>
</protein>
<dbReference type="InterPro" id="IPR014716">
    <property type="entry name" value="Fibrinogen_a/b/g_C_1"/>
</dbReference>
<proteinExistence type="predicted"/>
<organism evidence="3 4">
    <name type="scientific">Mytilus coruscus</name>
    <name type="common">Sea mussel</name>
    <dbReference type="NCBI Taxonomy" id="42192"/>
    <lineage>
        <taxon>Eukaryota</taxon>
        <taxon>Metazoa</taxon>
        <taxon>Spiralia</taxon>
        <taxon>Lophotrochozoa</taxon>
        <taxon>Mollusca</taxon>
        <taxon>Bivalvia</taxon>
        <taxon>Autobranchia</taxon>
        <taxon>Pteriomorphia</taxon>
        <taxon>Mytilida</taxon>
        <taxon>Mytiloidea</taxon>
        <taxon>Mytilidae</taxon>
        <taxon>Mytilinae</taxon>
        <taxon>Mytilus</taxon>
    </lineage>
</organism>
<dbReference type="Pfam" id="PF00147">
    <property type="entry name" value="Fibrinogen_C"/>
    <property type="match status" value="1"/>
</dbReference>
<dbReference type="InterPro" id="IPR050373">
    <property type="entry name" value="Fibrinogen_C-term_domain"/>
</dbReference>
<evidence type="ECO:0000313" key="3">
    <source>
        <dbReference type="EMBL" id="CAC5362167.1"/>
    </source>
</evidence>
<evidence type="ECO:0000259" key="2">
    <source>
        <dbReference type="PROSITE" id="PS51406"/>
    </source>
</evidence>
<feature type="domain" description="Fibrinogen C-terminal" evidence="2">
    <location>
        <begin position="77"/>
        <end position="217"/>
    </location>
</feature>
<dbReference type="Proteomes" id="UP000507470">
    <property type="component" value="Unassembled WGS sequence"/>
</dbReference>
<evidence type="ECO:0000256" key="1">
    <source>
        <dbReference type="SAM" id="SignalP"/>
    </source>
</evidence>
<reference evidence="3 4" key="1">
    <citation type="submission" date="2020-06" db="EMBL/GenBank/DDBJ databases">
        <authorList>
            <person name="Li R."/>
            <person name="Bekaert M."/>
        </authorList>
    </citation>
    <scope>NUCLEOTIDE SEQUENCE [LARGE SCALE GENOMIC DNA]</scope>
    <source>
        <strain evidence="4">wild</strain>
    </source>
</reference>
<feature type="signal peptide" evidence="1">
    <location>
        <begin position="1"/>
        <end position="18"/>
    </location>
</feature>
<dbReference type="PROSITE" id="PS51406">
    <property type="entry name" value="FIBRINOGEN_C_2"/>
    <property type="match status" value="1"/>
</dbReference>
<dbReference type="InterPro" id="IPR036056">
    <property type="entry name" value="Fibrinogen-like_C"/>
</dbReference>
<accession>A0A6J8A6W0</accession>
<dbReference type="OrthoDB" id="6275059at2759"/>
<dbReference type="EMBL" id="CACVKT020000733">
    <property type="protein sequence ID" value="CAC5362167.1"/>
    <property type="molecule type" value="Genomic_DNA"/>
</dbReference>
<feature type="chain" id="PRO_5026875162" description="Fibrinogen C-terminal domain-containing protein" evidence="1">
    <location>
        <begin position="19"/>
        <end position="217"/>
    </location>
</feature>
<dbReference type="SMART" id="SM00186">
    <property type="entry name" value="FBG"/>
    <property type="match status" value="1"/>
</dbReference>
<dbReference type="PANTHER" id="PTHR19143:SF458">
    <property type="entry name" value="FIBRINOGEN C-TERMINAL DOMAIN-CONTAINING PROTEIN-RELATED"/>
    <property type="match status" value="1"/>
</dbReference>
<keyword evidence="1" id="KW-0732">Signal</keyword>
<dbReference type="PANTHER" id="PTHR19143">
    <property type="entry name" value="FIBRINOGEN/TENASCIN/ANGIOPOEITIN"/>
    <property type="match status" value="1"/>
</dbReference>
<gene>
    <name evidence="3" type="ORF">MCOR_4014</name>
</gene>